<feature type="region of interest" description="Disordered" evidence="3">
    <location>
        <begin position="379"/>
        <end position="430"/>
    </location>
</feature>
<evidence type="ECO:0000313" key="5">
    <source>
        <dbReference type="Proteomes" id="UP000030748"/>
    </source>
</evidence>
<feature type="compositionally biased region" description="Polar residues" evidence="3">
    <location>
        <begin position="405"/>
        <end position="423"/>
    </location>
</feature>
<reference evidence="4 5" key="1">
    <citation type="journal article" date="2013" name="Proc. Natl. Acad. Sci. U.S.A.">
        <title>Fine-scale variation in meiotic recombination in Mimulus inferred from population shotgun sequencing.</title>
        <authorList>
            <person name="Hellsten U."/>
            <person name="Wright K.M."/>
            <person name="Jenkins J."/>
            <person name="Shu S."/>
            <person name="Yuan Y."/>
            <person name="Wessler S.R."/>
            <person name="Schmutz J."/>
            <person name="Willis J.H."/>
            <person name="Rokhsar D.S."/>
        </authorList>
    </citation>
    <scope>NUCLEOTIDE SEQUENCE [LARGE SCALE GENOMIC DNA]</scope>
    <source>
        <strain evidence="5">cv. DUN x IM62</strain>
    </source>
</reference>
<proteinExistence type="predicted"/>
<feature type="region of interest" description="Disordered" evidence="3">
    <location>
        <begin position="351"/>
        <end position="370"/>
    </location>
</feature>
<dbReference type="PANTHER" id="PTHR46228">
    <property type="entry name" value="KELCH DOMAIN-CONTAINING PROTEIN"/>
    <property type="match status" value="1"/>
</dbReference>
<dbReference type="InterPro" id="IPR011043">
    <property type="entry name" value="Gal_Oxase/kelch_b-propeller"/>
</dbReference>
<sequence length="603" mass="65841">MGSLGGEASTATQHKAMLVYPKMFGANPSERWGHSACYFNGLVYIFGGCRGGVHFSDVLVCNLSTMAWNILKTSGQGPGPLDSHGAVLVGHKMLVFGGTNGSKKVNGLHILDLLSREWSQPSCIGNPPSPRESHTINVIGEDKLVVFGGSGGGESNYLNDLHFLDLKNMEWSSPNVRGNLFPAPRDSHSSVAVGNRLFVFGGDSGDRYQGDVCVLDVNKMIWSKIYVLGGVGDKQYYNDLWVLDAITLSWIQLDICSQKSQGRFSHTATVTNLGIAIFGGCGEDEHPLNELLILQIDSPTCSRAFGSTYKEEIKMFSRNAENNNSKSTVFVCDNEDLSSSQEVEELPKQSFHFSSDMLHPKRRRTSNNNSALTEQKLELEKHSVSKSQQSSSSQSDQDQIPAKKSISNYPSSRTHPLSRQKNYGPSYYPRNSIPGTCPDIYFKSSDHRNPINQENPNVICTNGAESLSLEAGKFRNMIGAEVRGHVDVAFDSGYLMTATVNGKVFRGVLFSPGPDLVSRGAFLGQHSLPPAHHNGFNHENSGVNNNASVAYPRLTNLPVKKARFSPENGTTLRLEKDSRAINNTELQGVVLTLASPGSDHVRL</sequence>
<organism evidence="4 5">
    <name type="scientific">Erythranthe guttata</name>
    <name type="common">Yellow monkey flower</name>
    <name type="synonym">Mimulus guttatus</name>
    <dbReference type="NCBI Taxonomy" id="4155"/>
    <lineage>
        <taxon>Eukaryota</taxon>
        <taxon>Viridiplantae</taxon>
        <taxon>Streptophyta</taxon>
        <taxon>Embryophyta</taxon>
        <taxon>Tracheophyta</taxon>
        <taxon>Spermatophyta</taxon>
        <taxon>Magnoliopsida</taxon>
        <taxon>eudicotyledons</taxon>
        <taxon>Gunneridae</taxon>
        <taxon>Pentapetalae</taxon>
        <taxon>asterids</taxon>
        <taxon>lamiids</taxon>
        <taxon>Lamiales</taxon>
        <taxon>Phrymaceae</taxon>
        <taxon>Erythranthe</taxon>
    </lineage>
</organism>
<dbReference type="InterPro" id="IPR015915">
    <property type="entry name" value="Kelch-typ_b-propeller"/>
</dbReference>
<name>A0A022RF80_ERYGU</name>
<protein>
    <recommendedName>
        <fullName evidence="6">DCD domain-containing protein</fullName>
    </recommendedName>
</protein>
<dbReference type="PANTHER" id="PTHR46228:SF2">
    <property type="entry name" value="KELCH REPEAT PROTEIN (AFU_ORTHOLOGUE AFUA_4G14350)"/>
    <property type="match status" value="1"/>
</dbReference>
<evidence type="ECO:0008006" key="6">
    <source>
        <dbReference type="Google" id="ProtNLM"/>
    </source>
</evidence>
<dbReference type="eggNOG" id="KOG0379">
    <property type="taxonomic scope" value="Eukaryota"/>
</dbReference>
<evidence type="ECO:0000313" key="4">
    <source>
        <dbReference type="EMBL" id="EYU38418.1"/>
    </source>
</evidence>
<dbReference type="SUPFAM" id="SSF50965">
    <property type="entry name" value="Galactose oxidase, central domain"/>
    <property type="match status" value="1"/>
</dbReference>
<dbReference type="STRING" id="4155.A0A022RF80"/>
<dbReference type="EMBL" id="KI630480">
    <property type="protein sequence ID" value="EYU38418.1"/>
    <property type="molecule type" value="Genomic_DNA"/>
</dbReference>
<keyword evidence="5" id="KW-1185">Reference proteome</keyword>
<evidence type="ECO:0000256" key="2">
    <source>
        <dbReference type="ARBA" id="ARBA00022737"/>
    </source>
</evidence>
<gene>
    <name evidence="4" type="ORF">MIMGU_mgv1a003167mg</name>
</gene>
<dbReference type="Gene3D" id="2.120.10.80">
    <property type="entry name" value="Kelch-type beta propeller"/>
    <property type="match status" value="2"/>
</dbReference>
<accession>A0A022RF80</accession>
<dbReference type="Pfam" id="PF24681">
    <property type="entry name" value="Kelch_KLHDC2_KLHL20_DRC7"/>
    <property type="match status" value="1"/>
</dbReference>
<keyword evidence="1" id="KW-0880">Kelch repeat</keyword>
<evidence type="ECO:0000256" key="3">
    <source>
        <dbReference type="SAM" id="MobiDB-lite"/>
    </source>
</evidence>
<feature type="compositionally biased region" description="Low complexity" evidence="3">
    <location>
        <begin position="385"/>
        <end position="399"/>
    </location>
</feature>
<keyword evidence="2" id="KW-0677">Repeat</keyword>
<evidence type="ECO:0000256" key="1">
    <source>
        <dbReference type="ARBA" id="ARBA00022441"/>
    </source>
</evidence>
<dbReference type="Proteomes" id="UP000030748">
    <property type="component" value="Unassembled WGS sequence"/>
</dbReference>
<dbReference type="AlphaFoldDB" id="A0A022RF80"/>
<dbReference type="SUPFAM" id="SSF117281">
    <property type="entry name" value="Kelch motif"/>
    <property type="match status" value="1"/>
</dbReference>